<reference evidence="4" key="1">
    <citation type="journal article" date="2009" name="Genome Res.">
        <title>Comparative genomic analyses of the human fungal pathogens Coccidioides and their relatives.</title>
        <authorList>
            <person name="Sharpton T.J."/>
            <person name="Stajich J.E."/>
            <person name="Rounsley S.D."/>
            <person name="Gardner M.J."/>
            <person name="Wortman J.R."/>
            <person name="Jordar V.S."/>
            <person name="Maiti R."/>
            <person name="Kodira C.D."/>
            <person name="Neafsey D.E."/>
            <person name="Zeng Q."/>
            <person name="Hung C.-Y."/>
            <person name="McMahan C."/>
            <person name="Muszewska A."/>
            <person name="Grynberg M."/>
            <person name="Mandel M.A."/>
            <person name="Kellner E.M."/>
            <person name="Barker B.M."/>
            <person name="Galgiani J.N."/>
            <person name="Orbach M.J."/>
            <person name="Kirkland T.N."/>
            <person name="Cole G.T."/>
            <person name="Henn M.R."/>
            <person name="Birren B.W."/>
            <person name="Taylor J.W."/>
        </authorList>
    </citation>
    <scope>NUCLEOTIDE SEQUENCE [LARGE SCALE GENOMIC DNA]</scope>
    <source>
        <strain evidence="4">RS</strain>
    </source>
</reference>
<dbReference type="AlphaFoldDB" id="A0A0E1RY60"/>
<accession>A0A0E1RY60</accession>
<dbReference type="InParanoid" id="A0A0E1RY60"/>
<feature type="transmembrane region" description="Helical" evidence="2">
    <location>
        <begin position="174"/>
        <end position="198"/>
    </location>
</feature>
<dbReference type="VEuPathDB" id="FungiDB:CIMG_00593"/>
<feature type="region of interest" description="Disordered" evidence="1">
    <location>
        <begin position="278"/>
        <end position="299"/>
    </location>
</feature>
<dbReference type="OrthoDB" id="5352400at2759"/>
<feature type="transmembrane region" description="Helical" evidence="2">
    <location>
        <begin position="20"/>
        <end position="39"/>
    </location>
</feature>
<reference evidence="4" key="2">
    <citation type="journal article" date="2010" name="Genome Res.">
        <title>Population genomic sequencing of Coccidioides fungi reveals recent hybridization and transposon control.</title>
        <authorList>
            <person name="Neafsey D.E."/>
            <person name="Barker B.M."/>
            <person name="Sharpton T.J."/>
            <person name="Stajich J.E."/>
            <person name="Park D.J."/>
            <person name="Whiston E."/>
            <person name="Hung C.-Y."/>
            <person name="McMahan C."/>
            <person name="White J."/>
            <person name="Sykes S."/>
            <person name="Heiman D."/>
            <person name="Young S."/>
            <person name="Zeng Q."/>
            <person name="Abouelleil A."/>
            <person name="Aftuck L."/>
            <person name="Bessette D."/>
            <person name="Brown A."/>
            <person name="FitzGerald M."/>
            <person name="Lui A."/>
            <person name="Macdonald J.P."/>
            <person name="Priest M."/>
            <person name="Orbach M.J."/>
            <person name="Galgiani J.N."/>
            <person name="Kirkland T.N."/>
            <person name="Cole G.T."/>
            <person name="Birren B.W."/>
            <person name="Henn M.R."/>
            <person name="Taylor J.W."/>
            <person name="Rounsley S.D."/>
        </authorList>
    </citation>
    <scope>GENOME REANNOTATION</scope>
    <source>
        <strain evidence="4">RS</strain>
    </source>
</reference>
<dbReference type="EMBL" id="GG704911">
    <property type="protein sequence ID" value="EAS35239.2"/>
    <property type="molecule type" value="Genomic_DNA"/>
</dbReference>
<name>A0A0E1RY60_COCIM</name>
<proteinExistence type="predicted"/>
<evidence type="ECO:0000256" key="2">
    <source>
        <dbReference type="SAM" id="Phobius"/>
    </source>
</evidence>
<keyword evidence="2" id="KW-1133">Transmembrane helix</keyword>
<dbReference type="Proteomes" id="UP000001261">
    <property type="component" value="Unassembled WGS sequence"/>
</dbReference>
<feature type="transmembrane region" description="Helical" evidence="2">
    <location>
        <begin position="80"/>
        <end position="101"/>
    </location>
</feature>
<evidence type="ECO:0000313" key="3">
    <source>
        <dbReference type="EMBL" id="EAS35239.2"/>
    </source>
</evidence>
<organism evidence="3 4">
    <name type="scientific">Coccidioides immitis (strain RS)</name>
    <name type="common">Valley fever fungus</name>
    <dbReference type="NCBI Taxonomy" id="246410"/>
    <lineage>
        <taxon>Eukaryota</taxon>
        <taxon>Fungi</taxon>
        <taxon>Dikarya</taxon>
        <taxon>Ascomycota</taxon>
        <taxon>Pezizomycotina</taxon>
        <taxon>Eurotiomycetes</taxon>
        <taxon>Eurotiomycetidae</taxon>
        <taxon>Onygenales</taxon>
        <taxon>Onygenaceae</taxon>
        <taxon>Coccidioides</taxon>
    </lineage>
</organism>
<evidence type="ECO:0000313" key="4">
    <source>
        <dbReference type="Proteomes" id="UP000001261"/>
    </source>
</evidence>
<keyword evidence="2" id="KW-0472">Membrane</keyword>
<dbReference type="KEGG" id="cim:CIMG_00593"/>
<keyword evidence="4" id="KW-1185">Reference proteome</keyword>
<keyword evidence="2" id="KW-0812">Transmembrane</keyword>
<gene>
    <name evidence="3" type="ORF">CIMG_00593</name>
</gene>
<protein>
    <submittedName>
        <fullName evidence="3">Uncharacterized protein</fullName>
    </submittedName>
</protein>
<evidence type="ECO:0000256" key="1">
    <source>
        <dbReference type="SAM" id="MobiDB-lite"/>
    </source>
</evidence>
<dbReference type="STRING" id="246410.A0A0E1RY60"/>
<sequence length="299" mass="33502">MGKIMWYLPRKYISPLAFKILIAVELPFTVAVLALFGIASPNLYRTKLWQDGADNGFNSSPDELVYRYANYEPYTVPRPWTQFITSFNLVISVLSMFFLLVKTPMFVLHVFYPPLSVLVHTILIVLYCVSAAWQGGKDTSDPEHLQSGPPWYITKNCNVASHRNNIGYCKQAKSGFACTIILIVIFLAQFVLAVISCLPTEETRERQREKREKLETLAELKSLKSPCYPNFYQGENGLQPITPRTMAFNQLGGANDLPLRGDTTSSSVTTLEAAKPAQPMMYFPPPPKKAAGKGKVSYA</sequence>
<dbReference type="GeneID" id="4565335"/>
<dbReference type="RefSeq" id="XP_001246822.2">
    <property type="nucleotide sequence ID" value="XM_001246821.2"/>
</dbReference>
<feature type="transmembrane region" description="Helical" evidence="2">
    <location>
        <begin position="110"/>
        <end position="133"/>
    </location>
</feature>
<dbReference type="OMA" id="IASHNLY"/>